<evidence type="ECO:0000313" key="7">
    <source>
        <dbReference type="EMBL" id="PSF35177.1"/>
    </source>
</evidence>
<dbReference type="InterPro" id="IPR008201">
    <property type="entry name" value="HepT-like"/>
</dbReference>
<dbReference type="OrthoDB" id="9810538at2"/>
<evidence type="ECO:0000256" key="5">
    <source>
        <dbReference type="ARBA" id="ARBA00022801"/>
    </source>
</evidence>
<evidence type="ECO:0000256" key="3">
    <source>
        <dbReference type="ARBA" id="ARBA00022722"/>
    </source>
</evidence>
<dbReference type="Proteomes" id="UP000239001">
    <property type="component" value="Unassembled WGS sequence"/>
</dbReference>
<dbReference type="RefSeq" id="WP_106458214.1">
    <property type="nucleotide sequence ID" value="NZ_PXOH01000022.1"/>
</dbReference>
<dbReference type="GO" id="GO:0016787">
    <property type="term" value="F:hydrolase activity"/>
    <property type="evidence" value="ECO:0007669"/>
    <property type="project" value="UniProtKB-KW"/>
</dbReference>
<organism evidence="7 8">
    <name type="scientific">Aphanothece hegewaldii CCALA 016</name>
    <dbReference type="NCBI Taxonomy" id="2107694"/>
    <lineage>
        <taxon>Bacteria</taxon>
        <taxon>Bacillati</taxon>
        <taxon>Cyanobacteriota</taxon>
        <taxon>Cyanophyceae</taxon>
        <taxon>Oscillatoriophycideae</taxon>
        <taxon>Chroococcales</taxon>
        <taxon>Aphanothecaceae</taxon>
        <taxon>Aphanothece</taxon>
    </lineage>
</organism>
<comment type="caution">
    <text evidence="7">The sequence shown here is derived from an EMBL/GenBank/DDBJ whole genome shotgun (WGS) entry which is preliminary data.</text>
</comment>
<keyword evidence="1" id="KW-0597">Phosphoprotein</keyword>
<keyword evidence="3" id="KW-0540">Nuclease</keyword>
<dbReference type="AlphaFoldDB" id="A0A2T1LUF6"/>
<dbReference type="Gene3D" id="1.20.120.580">
    <property type="entry name" value="bsu32300-like"/>
    <property type="match status" value="1"/>
</dbReference>
<dbReference type="InterPro" id="IPR051813">
    <property type="entry name" value="HepT_RNase_toxin"/>
</dbReference>
<gene>
    <name evidence="7" type="ORF">C7H19_17500</name>
</gene>
<proteinExistence type="inferred from homology"/>
<dbReference type="Pfam" id="PF01934">
    <property type="entry name" value="HepT-like"/>
    <property type="match status" value="1"/>
</dbReference>
<reference evidence="7 8" key="1">
    <citation type="submission" date="2018-03" db="EMBL/GenBank/DDBJ databases">
        <title>The ancient ancestry and fast evolution of plastids.</title>
        <authorList>
            <person name="Moore K.R."/>
            <person name="Magnabosco C."/>
            <person name="Momper L."/>
            <person name="Gold D.A."/>
            <person name="Bosak T."/>
            <person name="Fournier G.P."/>
        </authorList>
    </citation>
    <scope>NUCLEOTIDE SEQUENCE [LARGE SCALE GENOMIC DNA]</scope>
    <source>
        <strain evidence="7 8">CCALA 016</strain>
    </source>
</reference>
<evidence type="ECO:0000313" key="8">
    <source>
        <dbReference type="Proteomes" id="UP000239001"/>
    </source>
</evidence>
<keyword evidence="4" id="KW-0547">Nucleotide-binding</keyword>
<evidence type="ECO:0000256" key="4">
    <source>
        <dbReference type="ARBA" id="ARBA00022741"/>
    </source>
</evidence>
<evidence type="ECO:0000256" key="1">
    <source>
        <dbReference type="ARBA" id="ARBA00022553"/>
    </source>
</evidence>
<keyword evidence="7" id="KW-0808">Transferase</keyword>
<dbReference type="GO" id="GO:0110001">
    <property type="term" value="C:toxin-antitoxin complex"/>
    <property type="evidence" value="ECO:0007669"/>
    <property type="project" value="InterPro"/>
</dbReference>
<accession>A0A2T1LUF6</accession>
<reference evidence="7 8" key="2">
    <citation type="submission" date="2018-03" db="EMBL/GenBank/DDBJ databases">
        <authorList>
            <person name="Keele B.F."/>
        </authorList>
    </citation>
    <scope>NUCLEOTIDE SEQUENCE [LARGE SCALE GENOMIC DNA]</scope>
    <source>
        <strain evidence="7 8">CCALA 016</strain>
    </source>
</reference>
<dbReference type="PANTHER" id="PTHR34139:SF1">
    <property type="entry name" value="RNASE MJ1380-RELATED"/>
    <property type="match status" value="1"/>
</dbReference>
<protein>
    <submittedName>
        <fullName evidence="7">Nucleotidyltransferase</fullName>
    </submittedName>
</protein>
<name>A0A2T1LUF6_9CHRO</name>
<evidence type="ECO:0000256" key="2">
    <source>
        <dbReference type="ARBA" id="ARBA00022649"/>
    </source>
</evidence>
<dbReference type="GO" id="GO:0004540">
    <property type="term" value="F:RNA nuclease activity"/>
    <property type="evidence" value="ECO:0007669"/>
    <property type="project" value="InterPro"/>
</dbReference>
<dbReference type="InterPro" id="IPR037038">
    <property type="entry name" value="HepT-like_sf"/>
</dbReference>
<keyword evidence="5" id="KW-0378">Hydrolase</keyword>
<dbReference type="EMBL" id="PXOH01000022">
    <property type="protein sequence ID" value="PSF35177.1"/>
    <property type="molecule type" value="Genomic_DNA"/>
</dbReference>
<sequence>MSRSLRLYLEDILASGTKIQRYTQGMKVEDFVSDEKTYDAVVRNLQIIGEAVKNVPMEIRNQYPETEWRKIAGLRDILAHSYFSLEDEILWDIVENKIAPLLEQVKDILLKLEKDNFC</sequence>
<keyword evidence="2" id="KW-1277">Toxin-antitoxin system</keyword>
<comment type="similarity">
    <text evidence="6">Belongs to the HepT RNase toxin family.</text>
</comment>
<evidence type="ECO:0000256" key="6">
    <source>
        <dbReference type="ARBA" id="ARBA00024207"/>
    </source>
</evidence>
<dbReference type="GO" id="GO:0016740">
    <property type="term" value="F:transferase activity"/>
    <property type="evidence" value="ECO:0007669"/>
    <property type="project" value="UniProtKB-KW"/>
</dbReference>
<keyword evidence="8" id="KW-1185">Reference proteome</keyword>
<dbReference type="GO" id="GO:0000166">
    <property type="term" value="F:nucleotide binding"/>
    <property type="evidence" value="ECO:0007669"/>
    <property type="project" value="UniProtKB-KW"/>
</dbReference>
<dbReference type="PANTHER" id="PTHR34139">
    <property type="entry name" value="UPF0331 PROTEIN MJ0127"/>
    <property type="match status" value="1"/>
</dbReference>